<dbReference type="Pfam" id="PF00589">
    <property type="entry name" value="Phage_integrase"/>
    <property type="match status" value="1"/>
</dbReference>
<evidence type="ECO:0000259" key="10">
    <source>
        <dbReference type="PROSITE" id="PS51898"/>
    </source>
</evidence>
<feature type="domain" description="Core-binding (CB)" evidence="11">
    <location>
        <begin position="1"/>
        <end position="84"/>
    </location>
</feature>
<evidence type="ECO:0000256" key="5">
    <source>
        <dbReference type="ARBA" id="ARBA00023125"/>
    </source>
</evidence>
<reference evidence="13" key="1">
    <citation type="submission" date="2017-08" db="EMBL/GenBank/DDBJ databases">
        <title>A dynamic microbial community with high functional redundancy inhabits the cold, oxic subseafloor aquifer.</title>
        <authorList>
            <person name="Tully B.J."/>
            <person name="Wheat C.G."/>
            <person name="Glazer B.T."/>
            <person name="Huber J.A."/>
        </authorList>
    </citation>
    <scope>NUCLEOTIDE SEQUENCE [LARGE SCALE GENOMIC DNA]</scope>
</reference>
<dbReference type="Pfam" id="PF13495">
    <property type="entry name" value="Phage_int_SAM_4"/>
    <property type="match status" value="1"/>
</dbReference>
<evidence type="ECO:0000256" key="6">
    <source>
        <dbReference type="ARBA" id="ARBA00023172"/>
    </source>
</evidence>
<dbReference type="NCBIfam" id="TIGR02249">
    <property type="entry name" value="integrase_gron"/>
    <property type="match status" value="1"/>
</dbReference>
<name>A0A2A5CJD7_9GAMM</name>
<accession>A0A2A5CJD7</accession>
<proteinExistence type="inferred from homology"/>
<keyword evidence="3" id="KW-0963">Cytoplasm</keyword>
<dbReference type="PROSITE" id="PS51898">
    <property type="entry name" value="TYR_RECOMBINASE"/>
    <property type="match status" value="1"/>
</dbReference>
<dbReference type="InterPro" id="IPR011946">
    <property type="entry name" value="Integrase_integron-type"/>
</dbReference>
<comment type="subunit">
    <text evidence="8">Forms a cyclic heterotetrameric complex composed of two molecules of XerC and two molecules of XerD.</text>
</comment>
<dbReference type="AlphaFoldDB" id="A0A2A5CJD7"/>
<protein>
    <submittedName>
        <fullName evidence="12">Integrase</fullName>
    </submittedName>
</protein>
<evidence type="ECO:0000259" key="11">
    <source>
        <dbReference type="PROSITE" id="PS51900"/>
    </source>
</evidence>
<evidence type="ECO:0000313" key="13">
    <source>
        <dbReference type="Proteomes" id="UP000228987"/>
    </source>
</evidence>
<evidence type="ECO:0000313" key="12">
    <source>
        <dbReference type="EMBL" id="PCJ43635.1"/>
    </source>
</evidence>
<feature type="domain" description="Tyr recombinase" evidence="10">
    <location>
        <begin position="102"/>
        <end position="316"/>
    </location>
</feature>
<evidence type="ECO:0000256" key="8">
    <source>
        <dbReference type="ARBA" id="ARBA00038613"/>
    </source>
</evidence>
<dbReference type="GO" id="GO:0003677">
    <property type="term" value="F:DNA binding"/>
    <property type="evidence" value="ECO:0007669"/>
    <property type="project" value="UniProtKB-UniRule"/>
</dbReference>
<dbReference type="InterPro" id="IPR050090">
    <property type="entry name" value="Tyrosine_recombinase_XerCD"/>
</dbReference>
<evidence type="ECO:0000256" key="7">
    <source>
        <dbReference type="ARBA" id="ARBA00037721"/>
    </source>
</evidence>
<dbReference type="EMBL" id="NVWI01000001">
    <property type="protein sequence ID" value="PCJ43635.1"/>
    <property type="molecule type" value="Genomic_DNA"/>
</dbReference>
<dbReference type="GO" id="GO:0006310">
    <property type="term" value="P:DNA recombination"/>
    <property type="evidence" value="ECO:0007669"/>
    <property type="project" value="UniProtKB-KW"/>
</dbReference>
<dbReference type="Proteomes" id="UP000228987">
    <property type="component" value="Unassembled WGS sequence"/>
</dbReference>
<sequence>MSKSPFLDSLESFMRVRNYSKRTIQAYLYWCKYFIVFCGKQHPKELGAADIERFLTYLAVERKVSPGTQALALNAIVFLKKKFLSQEFEPLLHFKKPNRQRKLPLVLTVSEVKKLLGQLSGAHYLMAALLYGSGLRRIELVRLRVKDIDFDYRQLRVVFGKGGKHRIVTLAEELLLPLRQQINQVELFHQQDRQNATYAGVWMPEALARKYPKAAMSLSWQYLFPASRLSVDPQSGLIRRHHHDENNVNKRIKLAARQAGLNKEISCHTLRHSFATHLLQAGADIRTVQQQLGHSDVKTTEIYTHVLKQGAHGVRSPLSNL</sequence>
<comment type="subcellular location">
    <subcellularLocation>
        <location evidence="1">Cytoplasm</location>
    </subcellularLocation>
</comment>
<evidence type="ECO:0000256" key="9">
    <source>
        <dbReference type="PROSITE-ProRule" id="PRU01248"/>
    </source>
</evidence>
<dbReference type="InterPro" id="IPR010998">
    <property type="entry name" value="Integrase_recombinase_N"/>
</dbReference>
<comment type="similarity">
    <text evidence="2">Belongs to the 'phage' integrase family.</text>
</comment>
<dbReference type="SUPFAM" id="SSF56349">
    <property type="entry name" value="DNA breaking-rejoining enzymes"/>
    <property type="match status" value="1"/>
</dbReference>
<dbReference type="Gene3D" id="1.10.443.10">
    <property type="entry name" value="Intergrase catalytic core"/>
    <property type="match status" value="1"/>
</dbReference>
<evidence type="ECO:0000256" key="2">
    <source>
        <dbReference type="ARBA" id="ARBA00008857"/>
    </source>
</evidence>
<comment type="function">
    <text evidence="7">Site-specific tyrosine recombinase, which acts by catalyzing the cutting and rejoining of the recombining DNA molecules. The XerC-XerD complex is essential to convert dimers of the bacterial chromosome into monomers to permit their segregation at cell division. It also contributes to the segregational stability of plasmids.</text>
</comment>
<dbReference type="Gene3D" id="1.10.150.130">
    <property type="match status" value="1"/>
</dbReference>
<dbReference type="PROSITE" id="PS51900">
    <property type="entry name" value="CB"/>
    <property type="match status" value="1"/>
</dbReference>
<keyword evidence="4" id="KW-0229">DNA integration</keyword>
<evidence type="ECO:0000256" key="1">
    <source>
        <dbReference type="ARBA" id="ARBA00004496"/>
    </source>
</evidence>
<dbReference type="GO" id="GO:0015074">
    <property type="term" value="P:DNA integration"/>
    <property type="evidence" value="ECO:0007669"/>
    <property type="project" value="UniProtKB-KW"/>
</dbReference>
<dbReference type="InterPro" id="IPR004107">
    <property type="entry name" value="Integrase_SAM-like_N"/>
</dbReference>
<organism evidence="12 13">
    <name type="scientific">SAR86 cluster bacterium</name>
    <dbReference type="NCBI Taxonomy" id="2030880"/>
    <lineage>
        <taxon>Bacteria</taxon>
        <taxon>Pseudomonadati</taxon>
        <taxon>Pseudomonadota</taxon>
        <taxon>Gammaproteobacteria</taxon>
        <taxon>SAR86 cluster</taxon>
    </lineage>
</organism>
<evidence type="ECO:0000256" key="4">
    <source>
        <dbReference type="ARBA" id="ARBA00022908"/>
    </source>
</evidence>
<evidence type="ECO:0000256" key="3">
    <source>
        <dbReference type="ARBA" id="ARBA00022490"/>
    </source>
</evidence>
<dbReference type="InterPro" id="IPR002104">
    <property type="entry name" value="Integrase_catalytic"/>
</dbReference>
<keyword evidence="6" id="KW-0233">DNA recombination</keyword>
<gene>
    <name evidence="12" type="ORF">COA71_01820</name>
</gene>
<dbReference type="PANTHER" id="PTHR30349">
    <property type="entry name" value="PHAGE INTEGRASE-RELATED"/>
    <property type="match status" value="1"/>
</dbReference>
<dbReference type="GO" id="GO:0005737">
    <property type="term" value="C:cytoplasm"/>
    <property type="evidence" value="ECO:0007669"/>
    <property type="project" value="UniProtKB-SubCell"/>
</dbReference>
<dbReference type="PANTHER" id="PTHR30349:SF64">
    <property type="entry name" value="PROPHAGE INTEGRASE INTD-RELATED"/>
    <property type="match status" value="1"/>
</dbReference>
<dbReference type="InterPro" id="IPR044068">
    <property type="entry name" value="CB"/>
</dbReference>
<dbReference type="InterPro" id="IPR011010">
    <property type="entry name" value="DNA_brk_join_enz"/>
</dbReference>
<keyword evidence="5 9" id="KW-0238">DNA-binding</keyword>
<dbReference type="InterPro" id="IPR013762">
    <property type="entry name" value="Integrase-like_cat_sf"/>
</dbReference>
<dbReference type="FunFam" id="1.10.443.10:FF:000007">
    <property type="entry name" value="Tyrosine recombinase XerC"/>
    <property type="match status" value="1"/>
</dbReference>
<comment type="caution">
    <text evidence="12">The sequence shown here is derived from an EMBL/GenBank/DDBJ whole genome shotgun (WGS) entry which is preliminary data.</text>
</comment>